<proteinExistence type="predicted"/>
<dbReference type="EMBL" id="AMCI01004062">
    <property type="protein sequence ID" value="EJW98876.1"/>
    <property type="molecule type" value="Genomic_DNA"/>
</dbReference>
<organism evidence="1">
    <name type="scientific">gut metagenome</name>
    <dbReference type="NCBI Taxonomy" id="749906"/>
    <lineage>
        <taxon>unclassified sequences</taxon>
        <taxon>metagenomes</taxon>
        <taxon>organismal metagenomes</taxon>
    </lineage>
</organism>
<name>J9FV57_9ZZZZ</name>
<dbReference type="AlphaFoldDB" id="J9FV57"/>
<feature type="non-terminal residue" evidence="1">
    <location>
        <position position="1"/>
    </location>
</feature>
<reference evidence="1" key="1">
    <citation type="journal article" date="2012" name="PLoS ONE">
        <title>Gene sets for utilization of primary and secondary nutrition supplies in the distal gut of endangered iberian lynx.</title>
        <authorList>
            <person name="Alcaide M."/>
            <person name="Messina E."/>
            <person name="Richter M."/>
            <person name="Bargiela R."/>
            <person name="Peplies J."/>
            <person name="Huws S.A."/>
            <person name="Newbold C.J."/>
            <person name="Golyshin P.N."/>
            <person name="Simon M.A."/>
            <person name="Lopez G."/>
            <person name="Yakimov M.M."/>
            <person name="Ferrer M."/>
        </authorList>
    </citation>
    <scope>NUCLEOTIDE SEQUENCE</scope>
</reference>
<gene>
    <name evidence="1" type="ORF">EVA_13016</name>
</gene>
<accession>J9FV57</accession>
<protein>
    <submittedName>
        <fullName evidence="1">Uncharacterized protein</fullName>
    </submittedName>
</protein>
<sequence>DIYLYRCRDTSGGSNTDRDRYL</sequence>
<comment type="caution">
    <text evidence="1">The sequence shown here is derived from an EMBL/GenBank/DDBJ whole genome shotgun (WGS) entry which is preliminary data.</text>
</comment>
<evidence type="ECO:0000313" key="1">
    <source>
        <dbReference type="EMBL" id="EJW98876.1"/>
    </source>
</evidence>